<keyword evidence="4" id="KW-1185">Reference proteome</keyword>
<name>A0A1G4J3F7_9SACH</name>
<feature type="compositionally biased region" description="Low complexity" evidence="1">
    <location>
        <begin position="98"/>
        <end position="126"/>
    </location>
</feature>
<feature type="domain" description="Micro-fibrillar-associated protein 1 C-terminal" evidence="2">
    <location>
        <begin position="125"/>
        <end position="262"/>
    </location>
</feature>
<accession>A0A1G4J3F7</accession>
<feature type="compositionally biased region" description="Basic and acidic residues" evidence="1">
    <location>
        <begin position="86"/>
        <end position="97"/>
    </location>
</feature>
<dbReference type="AlphaFoldDB" id="A0A1G4J3F7"/>
<gene>
    <name evidence="3" type="ORF">LAMI_0C06634G</name>
</gene>
<sequence length="320" mass="35015">MSFRHFPRRDVESDSSDDSSSEGEVSKTASDTTEAVEGRGQLGSSHVDAPITTHSLTREFSAENLSVNSKLPTSNTLPTHPNLEALKSDRITIESRSESSSPDSASASDSASGSDSDSESSTSSDELPLQKPVFIKRKRNPIDVSHSSSANSESRHNATATEAQDVTFNSKSSTATTLGAAESVTGNSLQERILMLNDDDTIDPAGEKARWVQRQEGRSLRQRQKLQLRQQQVEDMEASRLLRQNAPNLELPTKDKLKIQQKAHGKRVNEGSSTEVPKSNSMGHKAQYKRYKPSVVKKSNAVLKQNALPGNYEESEYSVI</sequence>
<evidence type="ECO:0000313" key="4">
    <source>
        <dbReference type="Proteomes" id="UP000191024"/>
    </source>
</evidence>
<feature type="region of interest" description="Disordered" evidence="1">
    <location>
        <begin position="262"/>
        <end position="293"/>
    </location>
</feature>
<dbReference type="EMBL" id="LT598466">
    <property type="protein sequence ID" value="SCU84200.1"/>
    <property type="molecule type" value="Genomic_DNA"/>
</dbReference>
<reference evidence="4" key="1">
    <citation type="submission" date="2016-03" db="EMBL/GenBank/DDBJ databases">
        <authorList>
            <person name="Devillers H."/>
        </authorList>
    </citation>
    <scope>NUCLEOTIDE SEQUENCE [LARGE SCALE GENOMIC DNA]</scope>
</reference>
<feature type="compositionally biased region" description="Polar residues" evidence="1">
    <location>
        <begin position="270"/>
        <end position="282"/>
    </location>
</feature>
<dbReference type="Proteomes" id="UP000191024">
    <property type="component" value="Chromosome C"/>
</dbReference>
<protein>
    <submittedName>
        <fullName evidence="3">LAMI_0C06634g1_1</fullName>
    </submittedName>
</protein>
<dbReference type="InterPro" id="IPR009730">
    <property type="entry name" value="MFAP1_C"/>
</dbReference>
<organism evidence="3 4">
    <name type="scientific">Lachancea mirantina</name>
    <dbReference type="NCBI Taxonomy" id="1230905"/>
    <lineage>
        <taxon>Eukaryota</taxon>
        <taxon>Fungi</taxon>
        <taxon>Dikarya</taxon>
        <taxon>Ascomycota</taxon>
        <taxon>Saccharomycotina</taxon>
        <taxon>Saccharomycetes</taxon>
        <taxon>Saccharomycetales</taxon>
        <taxon>Saccharomycetaceae</taxon>
        <taxon>Lachancea</taxon>
    </lineage>
</organism>
<proteinExistence type="predicted"/>
<dbReference type="OrthoDB" id="4070429at2759"/>
<feature type="compositionally biased region" description="Polar residues" evidence="1">
    <location>
        <begin position="159"/>
        <end position="168"/>
    </location>
</feature>
<dbReference type="STRING" id="1230905.A0A1G4J3F7"/>
<dbReference type="Pfam" id="PF06991">
    <property type="entry name" value="MFAP1"/>
    <property type="match status" value="1"/>
</dbReference>
<evidence type="ECO:0000259" key="2">
    <source>
        <dbReference type="Pfam" id="PF06991"/>
    </source>
</evidence>
<feature type="region of interest" description="Disordered" evidence="1">
    <location>
        <begin position="1"/>
        <end position="168"/>
    </location>
</feature>
<evidence type="ECO:0000313" key="3">
    <source>
        <dbReference type="EMBL" id="SCU84200.1"/>
    </source>
</evidence>
<feature type="compositionally biased region" description="Polar residues" evidence="1">
    <location>
        <begin position="63"/>
        <end position="79"/>
    </location>
</feature>
<evidence type="ECO:0000256" key="1">
    <source>
        <dbReference type="SAM" id="MobiDB-lite"/>
    </source>
</evidence>